<feature type="transmembrane region" description="Helical" evidence="2">
    <location>
        <begin position="269"/>
        <end position="290"/>
    </location>
</feature>
<keyword evidence="2" id="KW-0472">Membrane</keyword>
<feature type="transmembrane region" description="Helical" evidence="2">
    <location>
        <begin position="102"/>
        <end position="131"/>
    </location>
</feature>
<keyword evidence="4" id="KW-1185">Reference proteome</keyword>
<gene>
    <name evidence="3" type="ORF">SAMN05192576_2924</name>
</gene>
<keyword evidence="2" id="KW-0812">Transmembrane</keyword>
<feature type="transmembrane region" description="Helical" evidence="2">
    <location>
        <begin position="67"/>
        <end position="90"/>
    </location>
</feature>
<sequence length="350" mass="36368">MSDLPARPRQVTLGAVIIMGGSALIVASVFERVAGLGSLETQKSVEQFLSEPPGDGLGMSAEDVVTALRALSMVAGACATAAAILGFFVLQRSRSARIGLAVLALPLFVSGMAVGGFLSALVVAATVMLWLQPARDWFDGVVRRPAVEAAAAMAGPRHPEESPGETPVGPPVAPPSTEPRPMSGFGTTPVGYGPMVTTAPFAGPAPRPARLLWACILTWTFCGLAIFAMALSVLVLLAAPDLVFDELHRQNPDLSSEGMTDSAIKSATYVTAAVVLVWGGAASFFALQAFRRVAWGRTALLFSAAGAAAVCLVFTIFNFLMALPLVACLVTVSLLVRPDVRAWFAARSGS</sequence>
<evidence type="ECO:0000256" key="1">
    <source>
        <dbReference type="SAM" id="MobiDB-lite"/>
    </source>
</evidence>
<protein>
    <recommendedName>
        <fullName evidence="5">DUF4064 domain-containing protein</fullName>
    </recommendedName>
</protein>
<reference evidence="3 4" key="1">
    <citation type="submission" date="2016-10" db="EMBL/GenBank/DDBJ databases">
        <authorList>
            <person name="de Groot N.N."/>
        </authorList>
    </citation>
    <scope>NUCLEOTIDE SEQUENCE [LARGE SCALE GENOMIC DNA]</scope>
    <source>
        <strain evidence="3 4">CGMCC 1.11147</strain>
    </source>
</reference>
<feature type="region of interest" description="Disordered" evidence="1">
    <location>
        <begin position="152"/>
        <end position="184"/>
    </location>
</feature>
<evidence type="ECO:0000313" key="3">
    <source>
        <dbReference type="EMBL" id="SDN84124.1"/>
    </source>
</evidence>
<dbReference type="OrthoDB" id="3818504at2"/>
<dbReference type="AlphaFoldDB" id="A0A1H0ENZ3"/>
<feature type="transmembrane region" description="Helical" evidence="2">
    <location>
        <begin position="302"/>
        <end position="335"/>
    </location>
</feature>
<evidence type="ECO:0000313" key="4">
    <source>
        <dbReference type="Proteomes" id="UP000199004"/>
    </source>
</evidence>
<keyword evidence="2" id="KW-1133">Transmembrane helix</keyword>
<dbReference type="EMBL" id="FNIC01000004">
    <property type="protein sequence ID" value="SDN84124.1"/>
    <property type="molecule type" value="Genomic_DNA"/>
</dbReference>
<evidence type="ECO:0000256" key="2">
    <source>
        <dbReference type="SAM" id="Phobius"/>
    </source>
</evidence>
<accession>A0A1H0ENZ3</accession>
<evidence type="ECO:0008006" key="5">
    <source>
        <dbReference type="Google" id="ProtNLM"/>
    </source>
</evidence>
<dbReference type="Proteomes" id="UP000199004">
    <property type="component" value="Unassembled WGS sequence"/>
</dbReference>
<proteinExistence type="predicted"/>
<feature type="transmembrane region" description="Helical" evidence="2">
    <location>
        <begin position="211"/>
        <end position="239"/>
    </location>
</feature>
<feature type="transmembrane region" description="Helical" evidence="2">
    <location>
        <begin position="12"/>
        <end position="30"/>
    </location>
</feature>
<name>A0A1H0ENZ3_9ACTN</name>
<dbReference type="STRING" id="1005944.SAMN05192576_2924"/>
<organism evidence="3 4">
    <name type="scientific">Nocardioides szechwanensis</name>
    <dbReference type="NCBI Taxonomy" id="1005944"/>
    <lineage>
        <taxon>Bacteria</taxon>
        <taxon>Bacillati</taxon>
        <taxon>Actinomycetota</taxon>
        <taxon>Actinomycetes</taxon>
        <taxon>Propionibacteriales</taxon>
        <taxon>Nocardioidaceae</taxon>
        <taxon>Nocardioides</taxon>
    </lineage>
</organism>
<feature type="compositionally biased region" description="Pro residues" evidence="1">
    <location>
        <begin position="168"/>
        <end position="178"/>
    </location>
</feature>
<dbReference type="RefSeq" id="WP_143016205.1">
    <property type="nucleotide sequence ID" value="NZ_BKAE01000010.1"/>
</dbReference>